<protein>
    <recommendedName>
        <fullName evidence="4">CHRD domain-containing protein</fullName>
    </recommendedName>
</protein>
<evidence type="ECO:0000256" key="1">
    <source>
        <dbReference type="SAM" id="SignalP"/>
    </source>
</evidence>
<accession>A0A6M4IJ32</accession>
<sequence length="138" mass="13900">MKTTVVLSLGVALTLAAGRHVAWDGMVMGVGGSKLRGEVEMVAGKTPGTTAVEVSFARDAAGAIRPWHVHVGSCAKGGPVLGAASAYPVLRVDGKGAAGGKATLRLALPDSGSFYVNVHESSSAMAKIVACGDLLLEE</sequence>
<evidence type="ECO:0000313" key="2">
    <source>
        <dbReference type="EMBL" id="QJR34630.1"/>
    </source>
</evidence>
<dbReference type="Proteomes" id="UP000500938">
    <property type="component" value="Chromosome"/>
</dbReference>
<evidence type="ECO:0008006" key="4">
    <source>
        <dbReference type="Google" id="ProtNLM"/>
    </source>
</evidence>
<reference evidence="2 3" key="1">
    <citation type="submission" date="2020-05" db="EMBL/GenBank/DDBJ databases">
        <title>Complete genome sequence of Gemmatimonas greenlandica TET16.</title>
        <authorList>
            <person name="Zeng Y."/>
        </authorList>
    </citation>
    <scope>NUCLEOTIDE SEQUENCE [LARGE SCALE GENOMIC DNA]</scope>
    <source>
        <strain evidence="2 3">TET16</strain>
    </source>
</reference>
<gene>
    <name evidence="2" type="ORF">HKW67_03410</name>
</gene>
<keyword evidence="1" id="KW-0732">Signal</keyword>
<feature type="chain" id="PRO_5026842697" description="CHRD domain-containing protein" evidence="1">
    <location>
        <begin position="23"/>
        <end position="138"/>
    </location>
</feature>
<evidence type="ECO:0000313" key="3">
    <source>
        <dbReference type="Proteomes" id="UP000500938"/>
    </source>
</evidence>
<dbReference type="EMBL" id="CP053085">
    <property type="protein sequence ID" value="QJR34630.1"/>
    <property type="molecule type" value="Genomic_DNA"/>
</dbReference>
<dbReference type="KEGG" id="ggr:HKW67_03410"/>
<feature type="signal peptide" evidence="1">
    <location>
        <begin position="1"/>
        <end position="22"/>
    </location>
</feature>
<dbReference type="AlphaFoldDB" id="A0A6M4IJ32"/>
<name>A0A6M4IJ32_9BACT</name>
<proteinExistence type="predicted"/>
<organism evidence="2 3">
    <name type="scientific">Gemmatimonas groenlandica</name>
    <dbReference type="NCBI Taxonomy" id="2732249"/>
    <lineage>
        <taxon>Bacteria</taxon>
        <taxon>Pseudomonadati</taxon>
        <taxon>Gemmatimonadota</taxon>
        <taxon>Gemmatimonadia</taxon>
        <taxon>Gemmatimonadales</taxon>
        <taxon>Gemmatimonadaceae</taxon>
        <taxon>Gemmatimonas</taxon>
    </lineage>
</organism>
<dbReference type="RefSeq" id="WP_171224058.1">
    <property type="nucleotide sequence ID" value="NZ_CP053085.1"/>
</dbReference>
<keyword evidence="3" id="KW-1185">Reference proteome</keyword>